<accession>A0A7W5JY56</accession>
<proteinExistence type="predicted"/>
<reference evidence="4 5" key="1">
    <citation type="submission" date="2020-08" db="EMBL/GenBank/DDBJ databases">
        <title>Sequencing the genomes of 1000 actinobacteria strains.</title>
        <authorList>
            <person name="Klenk H.-P."/>
        </authorList>
    </citation>
    <scope>NUCLEOTIDE SEQUENCE [LARGE SCALE GENOMIC DNA]</scope>
    <source>
        <strain evidence="4 5">DSM 11053</strain>
    </source>
</reference>
<dbReference type="PANTHER" id="PTHR39082:SF1">
    <property type="entry name" value="SCAVENGER RECEPTOR CLASS A MEMBER 3"/>
    <property type="match status" value="1"/>
</dbReference>
<dbReference type="Pfam" id="PF02591">
    <property type="entry name" value="Zn_ribbon_9"/>
    <property type="match status" value="1"/>
</dbReference>
<dbReference type="Gene3D" id="1.10.287.1490">
    <property type="match status" value="1"/>
</dbReference>
<dbReference type="InterPro" id="IPR003743">
    <property type="entry name" value="Zf-RING_7"/>
</dbReference>
<dbReference type="InterPro" id="IPR052376">
    <property type="entry name" value="Oxidative_Scav/Glycosyltrans"/>
</dbReference>
<dbReference type="RefSeq" id="WP_183340349.1">
    <property type="nucleotide sequence ID" value="NZ_JACHZG010000001.1"/>
</dbReference>
<evidence type="ECO:0000313" key="5">
    <source>
        <dbReference type="Proteomes" id="UP000565572"/>
    </source>
</evidence>
<dbReference type="Proteomes" id="UP000565572">
    <property type="component" value="Unassembled WGS sequence"/>
</dbReference>
<comment type="caution">
    <text evidence="4">The sequence shown here is derived from an EMBL/GenBank/DDBJ whole genome shotgun (WGS) entry which is preliminary data.</text>
</comment>
<protein>
    <recommendedName>
        <fullName evidence="6">C4-type zinc ribbon domain-containing protein</fullName>
    </recommendedName>
</protein>
<dbReference type="AlphaFoldDB" id="A0A7W5JY56"/>
<sequence>MSAIRADVTAQLRLLDLQAVDSALAQLVQRRRTLPEQAALDRLTATFEDVSSDLVGAQTRVSDLELATGRAEADLAPVQQRLVRNEKRIADGTVDAKSLGSLVEEVAHLRRRIGALEDLELESMEALEQAQAERDVLQAKVDGLAEEIATATAARDAAVAKLTNEANYQRTERERLLPDLPADLVTLYTRIGTSKNGVGAAALIHRRCTGCQLEVNANELREYATTAPEEVLRCEECGRILVRTAESGL</sequence>
<gene>
    <name evidence="4" type="ORF">FHX39_003413</name>
</gene>
<dbReference type="Pfam" id="PF24481">
    <property type="entry name" value="CT398_CC"/>
    <property type="match status" value="1"/>
</dbReference>
<dbReference type="PANTHER" id="PTHR39082">
    <property type="entry name" value="PHOSPHOLIPASE C-BETA-2-RELATED"/>
    <property type="match status" value="1"/>
</dbReference>
<feature type="domain" description="C4-type zinc ribbon" evidence="2">
    <location>
        <begin position="207"/>
        <end position="241"/>
    </location>
</feature>
<keyword evidence="1" id="KW-0175">Coiled coil</keyword>
<evidence type="ECO:0000259" key="2">
    <source>
        <dbReference type="Pfam" id="PF02591"/>
    </source>
</evidence>
<feature type="domain" description="CT398-like coiled coil hairpin" evidence="3">
    <location>
        <begin position="17"/>
        <end position="194"/>
    </location>
</feature>
<feature type="coiled-coil region" evidence="1">
    <location>
        <begin position="116"/>
        <end position="147"/>
    </location>
</feature>
<organism evidence="4 5">
    <name type="scientific">Microlunatus antarcticus</name>
    <dbReference type="NCBI Taxonomy" id="53388"/>
    <lineage>
        <taxon>Bacteria</taxon>
        <taxon>Bacillati</taxon>
        <taxon>Actinomycetota</taxon>
        <taxon>Actinomycetes</taxon>
        <taxon>Propionibacteriales</taxon>
        <taxon>Propionibacteriaceae</taxon>
        <taxon>Microlunatus</taxon>
    </lineage>
</organism>
<dbReference type="InterPro" id="IPR056003">
    <property type="entry name" value="CT398_CC_hairpin"/>
</dbReference>
<evidence type="ECO:0008006" key="6">
    <source>
        <dbReference type="Google" id="ProtNLM"/>
    </source>
</evidence>
<evidence type="ECO:0000259" key="3">
    <source>
        <dbReference type="Pfam" id="PF24481"/>
    </source>
</evidence>
<keyword evidence="5" id="KW-1185">Reference proteome</keyword>
<evidence type="ECO:0000256" key="1">
    <source>
        <dbReference type="SAM" id="Coils"/>
    </source>
</evidence>
<dbReference type="EMBL" id="JACHZG010000001">
    <property type="protein sequence ID" value="MBB3328469.1"/>
    <property type="molecule type" value="Genomic_DNA"/>
</dbReference>
<evidence type="ECO:0000313" key="4">
    <source>
        <dbReference type="EMBL" id="MBB3328469.1"/>
    </source>
</evidence>
<name>A0A7W5JY56_9ACTN</name>